<dbReference type="InterPro" id="IPR016187">
    <property type="entry name" value="CTDL_fold"/>
</dbReference>
<dbReference type="PANTHER" id="PTHR23150">
    <property type="entry name" value="SULFATASE MODIFYING FACTOR 1, 2"/>
    <property type="match status" value="1"/>
</dbReference>
<dbReference type="InterPro" id="IPR049050">
    <property type="entry name" value="nSTAND3"/>
</dbReference>
<proteinExistence type="predicted"/>
<dbReference type="EMBL" id="AZHW01000397">
    <property type="protein sequence ID" value="ETW99863.1"/>
    <property type="molecule type" value="Genomic_DNA"/>
</dbReference>
<dbReference type="PROSITE" id="PS50837">
    <property type="entry name" value="NACHT"/>
    <property type="match status" value="1"/>
</dbReference>
<organism evidence="2 3">
    <name type="scientific">Entotheonella factor</name>
    <dbReference type="NCBI Taxonomy" id="1429438"/>
    <lineage>
        <taxon>Bacteria</taxon>
        <taxon>Pseudomonadati</taxon>
        <taxon>Nitrospinota/Tectimicrobiota group</taxon>
        <taxon>Candidatus Tectimicrobiota</taxon>
        <taxon>Candidatus Entotheonellia</taxon>
        <taxon>Candidatus Entotheonellales</taxon>
        <taxon>Candidatus Entotheonellaceae</taxon>
        <taxon>Candidatus Entotheonella</taxon>
    </lineage>
</organism>
<name>W4LP79_ENTF1</name>
<evidence type="ECO:0000313" key="2">
    <source>
        <dbReference type="EMBL" id="ETW99863.1"/>
    </source>
</evidence>
<gene>
    <name evidence="2" type="ORF">ETSY1_13370</name>
</gene>
<keyword evidence="3" id="KW-1185">Reference proteome</keyword>
<dbReference type="HOGENOM" id="CLU_004327_1_0_7"/>
<accession>W4LP79</accession>
<dbReference type="InterPro" id="IPR005532">
    <property type="entry name" value="SUMF_dom"/>
</dbReference>
<dbReference type="PATRIC" id="fig|1429438.4.peg.2673"/>
<evidence type="ECO:0000313" key="3">
    <source>
        <dbReference type="Proteomes" id="UP000019141"/>
    </source>
</evidence>
<protein>
    <recommendedName>
        <fullName evidence="1">NACHT domain-containing protein</fullName>
    </recommendedName>
</protein>
<dbReference type="InterPro" id="IPR042095">
    <property type="entry name" value="SUMF_sf"/>
</dbReference>
<dbReference type="InterPro" id="IPR007111">
    <property type="entry name" value="NACHT_NTPase"/>
</dbReference>
<dbReference type="SUPFAM" id="SSF52540">
    <property type="entry name" value="P-loop containing nucleoside triphosphate hydrolases"/>
    <property type="match status" value="1"/>
</dbReference>
<evidence type="ECO:0000259" key="1">
    <source>
        <dbReference type="PROSITE" id="PS50837"/>
    </source>
</evidence>
<dbReference type="Pfam" id="PF20720">
    <property type="entry name" value="nSTAND3"/>
    <property type="match status" value="1"/>
</dbReference>
<dbReference type="GO" id="GO:0120147">
    <property type="term" value="F:formylglycine-generating oxidase activity"/>
    <property type="evidence" value="ECO:0007669"/>
    <property type="project" value="TreeGrafter"/>
</dbReference>
<dbReference type="PANTHER" id="PTHR23150:SF19">
    <property type="entry name" value="FORMYLGLYCINE-GENERATING ENZYME"/>
    <property type="match status" value="1"/>
</dbReference>
<feature type="domain" description="NACHT" evidence="1">
    <location>
        <begin position="189"/>
        <end position="333"/>
    </location>
</feature>
<sequence>MPEAKGQSPDELHDLIADLEAKQQATGIDLSAAIEALRSRMAEAAGPAVSGSGALATAGGTAAGAQGAAVGRDVGGHVIVAGDGARIVIGEQPVTLTSISPESALGRYLSHVISRNRYLQLQGIRSGGQLVNIELEQIYITLKATRRQALEAEEAWLAEEGRKTGAGALHTDRTETVAIRVEEALAAHQHLVILGDPGSGKTTLMRYLALCYARDRAGETDLVRKWLGLSEGGSLPILLPLRNVGAYLNANPSSYDGTEGPAQLLGFLRAYLENERIAVSPDFFDADLEPGRSVILLDGMDEVGDSELRRRVARLIEAFARAYPRCRIVVTSRVVGYTGAARLGEGFATSTVRDFTLADVEQFLTHWHRLVAIGQMGPGADAAQVAAQQTQVLMEAIRGNPRVRELAINPLMLTVVALVHRDRVKLPERRAELYAEAVDVLLGKWDEARGVEESHILDDRPFDTGDRRLLLQSLALQMQEAGQREIAVDDLNTHVQVAFLSMTGDDALARQAAKRFVTVVKERTGLLVEAGQGVYRFSHLTFQEYLAAIEVAERDDFVTYTVGRTADDFWREVILLEAGYLSTRNRAKTTRLIEAMAHAPSEPEPFHNLVLAAECLRDVGANRVEGDVASALTKRLKQALDTPIPAEPSGWMSFLGRIAGTKARRRALLNRRVAAATALSRIETGRFGSHSPYWTEPHGEPDWVTVEAGEFWMGSDEGAPGTYADEHPVHWLWLDTFRIARVPVTNAQYALYVQETGAEPPQHWGDGYIPKGQENHPVVHVSWHDALQYCAWLSEVTGQSMRLPSEAEWEKTARGACDKRQYPWGEEFDLLKCNSRELGLIETTPVGIFLNGASPYGCLDMAGNVWEWTRSLWGADWQHPSFVYPYDATDGREDLQAPDEVLRVLRGGAFDGFPPHVRCAFRVGGSARVADNVIGFRVVLSALP</sequence>
<dbReference type="Proteomes" id="UP000019141">
    <property type="component" value="Unassembled WGS sequence"/>
</dbReference>
<dbReference type="Pfam" id="PF03781">
    <property type="entry name" value="FGE-sulfatase"/>
    <property type="match status" value="1"/>
</dbReference>
<dbReference type="InterPro" id="IPR003593">
    <property type="entry name" value="AAA+_ATPase"/>
</dbReference>
<dbReference type="SMART" id="SM00382">
    <property type="entry name" value="AAA"/>
    <property type="match status" value="1"/>
</dbReference>
<dbReference type="Gene3D" id="3.40.50.300">
    <property type="entry name" value="P-loop containing nucleotide triphosphate hydrolases"/>
    <property type="match status" value="1"/>
</dbReference>
<comment type="caution">
    <text evidence="2">The sequence shown here is derived from an EMBL/GenBank/DDBJ whole genome shotgun (WGS) entry which is preliminary data.</text>
</comment>
<dbReference type="Gene3D" id="3.90.1580.10">
    <property type="entry name" value="paralog of FGE (formylglycine-generating enzyme)"/>
    <property type="match status" value="1"/>
</dbReference>
<dbReference type="AlphaFoldDB" id="W4LP79"/>
<reference evidence="2 3" key="1">
    <citation type="journal article" date="2014" name="Nature">
        <title>An environmental bacterial taxon with a large and distinct metabolic repertoire.</title>
        <authorList>
            <person name="Wilson M.C."/>
            <person name="Mori T."/>
            <person name="Ruckert C."/>
            <person name="Uria A.R."/>
            <person name="Helf M.J."/>
            <person name="Takada K."/>
            <person name="Gernert C."/>
            <person name="Steffens U.A."/>
            <person name="Heycke N."/>
            <person name="Schmitt S."/>
            <person name="Rinke C."/>
            <person name="Helfrich E.J."/>
            <person name="Brachmann A.O."/>
            <person name="Gurgui C."/>
            <person name="Wakimoto T."/>
            <person name="Kracht M."/>
            <person name="Crusemann M."/>
            <person name="Hentschel U."/>
            <person name="Abe I."/>
            <person name="Matsunaga S."/>
            <person name="Kalinowski J."/>
            <person name="Takeyama H."/>
            <person name="Piel J."/>
        </authorList>
    </citation>
    <scope>NUCLEOTIDE SEQUENCE [LARGE SCALE GENOMIC DNA]</scope>
    <source>
        <strain evidence="3">TSY1</strain>
    </source>
</reference>
<dbReference type="InterPro" id="IPR051043">
    <property type="entry name" value="Sulfatase_Mod_Factor_Kinase"/>
</dbReference>
<dbReference type="InterPro" id="IPR027417">
    <property type="entry name" value="P-loop_NTPase"/>
</dbReference>
<dbReference type="SUPFAM" id="SSF56436">
    <property type="entry name" value="C-type lectin-like"/>
    <property type="match status" value="1"/>
</dbReference>